<dbReference type="Proteomes" id="UP000734218">
    <property type="component" value="Unassembled WGS sequence"/>
</dbReference>
<protein>
    <submittedName>
        <fullName evidence="1">Uncharacterized protein</fullName>
    </submittedName>
</protein>
<accession>A0ABX0XMT0</accession>
<proteinExistence type="predicted"/>
<gene>
    <name evidence="1" type="ORF">GGR88_001470</name>
</gene>
<reference evidence="1 2" key="1">
    <citation type="submission" date="2020-03" db="EMBL/GenBank/DDBJ databases">
        <title>Genomic Encyclopedia of Type Strains, Phase IV (KMG-IV): sequencing the most valuable type-strain genomes for metagenomic binning, comparative biology and taxonomic classification.</title>
        <authorList>
            <person name="Goeker M."/>
        </authorList>
    </citation>
    <scope>NUCLEOTIDE SEQUENCE [LARGE SCALE GENOMIC DNA]</scope>
    <source>
        <strain evidence="1 2">DSM 27651</strain>
    </source>
</reference>
<dbReference type="EMBL" id="JAATJE010000001">
    <property type="protein sequence ID" value="NJC33996.1"/>
    <property type="molecule type" value="Genomic_DNA"/>
</dbReference>
<dbReference type="RefSeq" id="WP_209023211.1">
    <property type="nucleotide sequence ID" value="NZ_JAATJE010000001.1"/>
</dbReference>
<keyword evidence="2" id="KW-1185">Reference proteome</keyword>
<name>A0ABX0XMT0_9SPHN</name>
<evidence type="ECO:0000313" key="2">
    <source>
        <dbReference type="Proteomes" id="UP000734218"/>
    </source>
</evidence>
<sequence length="169" mass="17570">MSSQIKVAVEVPDGPFATKGAEVVVRICRSAQLDPRWAAVERALVSLRRQGRHAVRIVDADCSCGTMLIEVARLARALGFTAVEGRGIGTSPAMIGRARVAAMRHRDPAIGLSFEGGEIAAALAEEAAFPADILLWHGGGGGPLQSAIAAAARQVIGDTPFGHVARRAA</sequence>
<evidence type="ECO:0000313" key="1">
    <source>
        <dbReference type="EMBL" id="NJC33996.1"/>
    </source>
</evidence>
<comment type="caution">
    <text evidence="1">The sequence shown here is derived from an EMBL/GenBank/DDBJ whole genome shotgun (WGS) entry which is preliminary data.</text>
</comment>
<organism evidence="1 2">
    <name type="scientific">Sphingomonas jejuensis</name>
    <dbReference type="NCBI Taxonomy" id="904715"/>
    <lineage>
        <taxon>Bacteria</taxon>
        <taxon>Pseudomonadati</taxon>
        <taxon>Pseudomonadota</taxon>
        <taxon>Alphaproteobacteria</taxon>
        <taxon>Sphingomonadales</taxon>
        <taxon>Sphingomonadaceae</taxon>
        <taxon>Sphingomonas</taxon>
    </lineage>
</organism>